<dbReference type="CDD" id="cd20405">
    <property type="entry name" value="Tudor_Agenet_AtDUF_rpt1_3"/>
    <property type="match status" value="1"/>
</dbReference>
<dbReference type="SMART" id="SM00743">
    <property type="entry name" value="Agenet"/>
    <property type="match status" value="4"/>
</dbReference>
<evidence type="ECO:0000256" key="1">
    <source>
        <dbReference type="ARBA" id="ARBA00022448"/>
    </source>
</evidence>
<sequence length="910" mass="102152">MVVGSDPNEPRQQLPFVVGSEVEVCSDEDGFKGAWFRATIVESPTSSASKKRKKTLVEYKNLVTDDGSRQLREYVDSICIRPLPPHVSDHDFEEGDAVDADYRDGWWTGIIRKVLNNSKYRVFFDNPPDVIEFDLINLRLHQDWVGGKWVRSQRQQMIGSTFSSGADVEVSFEKEDLCDAWFPAIVIEGNENKTFLVKYKNPVAMLGKVEALCDFAWRAGVIAKVFAGRMYAVKFKHGTKDRELRHSEIRPLMEWKDGKWNIGYKEGLITSTLQDEIENGPKNTTDPVVAFQLESLSAVSSAKDNPEKKVPLPANSRKNLELPTHCNKKSASLASIPSMRNVDLPASNGNTRHLRPSKKLIDGNSETSPLSLTAYQMRNKRKSLSTPTREYKGIRHSRKPVIDNQLSKTESKFEEKIHRTKRLKDGLVDPQRTDPVKGKGRQTKSQLKSPLTASIGKEGNVSCTAEKLVDNEAMQKESELLVISESSAKGMEDLLTENHGQLPNEDFSKLMRDPKNSNDPTEDKNVVVSAQLASDSVMADLLRSLVLLPNMEFKQQQAGGSSHKRKRGRPRKLMVFGPRASEEVKHQNGAGNVAEEVIKDCTSDEVTSDEVALPIHRAMETTDSQNDSRSKKTEVSGRKYMTNEAGATHVGATNGTDDDDQPLSTWFGGIQCPLSVSESRLFPVRIVDQWSEPTGQANIGRQSPAIDATGESVADENKKLPFVKSSPVWKMIETMNVFRMMPQNPHFRPLSECKEEHREGMAIGHMVTFSSLVDKIYKLQFDDFESIFHSICESLNDLEKHGFDVTVLRGRVVELLSIKEKQGQFRNESTDAENKITEHTRQKTKLVEEMDDIARKISELQEKLASIKSEMEGEGHEITKLRLQVNAVNQRILGARLDFDKLAAAPLKFA</sequence>
<evidence type="ECO:0000256" key="4">
    <source>
        <dbReference type="SAM" id="MobiDB-lite"/>
    </source>
</evidence>
<feature type="region of interest" description="Disordered" evidence="4">
    <location>
        <begin position="422"/>
        <end position="453"/>
    </location>
</feature>
<feature type="domain" description="Agenet" evidence="5">
    <location>
        <begin position="160"/>
        <end position="206"/>
    </location>
</feature>
<comment type="caution">
    <text evidence="6">The sequence shown here is derived from an EMBL/GenBank/DDBJ whole genome shotgun (WGS) entry which is preliminary data.</text>
</comment>
<evidence type="ECO:0000256" key="3">
    <source>
        <dbReference type="SAM" id="Coils"/>
    </source>
</evidence>
<dbReference type="Proteomes" id="UP000796880">
    <property type="component" value="Unassembled WGS sequence"/>
</dbReference>
<accession>A0A8K0E481</accession>
<proteinExistence type="predicted"/>
<feature type="compositionally biased region" description="Basic and acidic residues" evidence="4">
    <location>
        <begin position="422"/>
        <end position="437"/>
    </location>
</feature>
<reference evidence="6" key="1">
    <citation type="submission" date="2020-03" db="EMBL/GenBank/DDBJ databases">
        <title>A high-quality chromosome-level genome assembly of a woody plant with both climbing and erect habits, Rhamnella rubrinervis.</title>
        <authorList>
            <person name="Lu Z."/>
            <person name="Yang Y."/>
            <person name="Zhu X."/>
            <person name="Sun Y."/>
        </authorList>
    </citation>
    <scope>NUCLEOTIDE SEQUENCE</scope>
    <source>
        <strain evidence="6">BYM</strain>
        <tissue evidence="6">Leaf</tissue>
    </source>
</reference>
<organism evidence="6 7">
    <name type="scientific">Rhamnella rubrinervis</name>
    <dbReference type="NCBI Taxonomy" id="2594499"/>
    <lineage>
        <taxon>Eukaryota</taxon>
        <taxon>Viridiplantae</taxon>
        <taxon>Streptophyta</taxon>
        <taxon>Embryophyta</taxon>
        <taxon>Tracheophyta</taxon>
        <taxon>Spermatophyta</taxon>
        <taxon>Magnoliopsida</taxon>
        <taxon>eudicotyledons</taxon>
        <taxon>Gunneridae</taxon>
        <taxon>Pentapetalae</taxon>
        <taxon>rosids</taxon>
        <taxon>fabids</taxon>
        <taxon>Rosales</taxon>
        <taxon>Rhamnaceae</taxon>
        <taxon>rhamnoid group</taxon>
        <taxon>Rhamneae</taxon>
        <taxon>Rhamnella</taxon>
    </lineage>
</organism>
<protein>
    <recommendedName>
        <fullName evidence="5">Agenet domain-containing protein</fullName>
    </recommendedName>
</protein>
<dbReference type="Gene3D" id="2.30.30.140">
    <property type="match status" value="1"/>
</dbReference>
<dbReference type="EMBL" id="VOIH02000010">
    <property type="protein sequence ID" value="KAF3436567.1"/>
    <property type="molecule type" value="Genomic_DNA"/>
</dbReference>
<feature type="region of interest" description="Disordered" evidence="4">
    <location>
        <begin position="340"/>
        <end position="367"/>
    </location>
</feature>
<keyword evidence="1" id="KW-0813">Transport</keyword>
<dbReference type="InterPro" id="IPR014002">
    <property type="entry name" value="Agenet_dom_plant"/>
</dbReference>
<evidence type="ECO:0000313" key="7">
    <source>
        <dbReference type="Proteomes" id="UP000796880"/>
    </source>
</evidence>
<dbReference type="InterPro" id="IPR007930">
    <property type="entry name" value="DUF724"/>
</dbReference>
<keyword evidence="2" id="KW-0341">Growth regulation</keyword>
<evidence type="ECO:0000259" key="5">
    <source>
        <dbReference type="SMART" id="SM00743"/>
    </source>
</evidence>
<dbReference type="Pfam" id="PF05266">
    <property type="entry name" value="DUF724"/>
    <property type="match status" value="1"/>
</dbReference>
<gene>
    <name evidence="6" type="ORF">FNV43_RR23659</name>
</gene>
<dbReference type="AlphaFoldDB" id="A0A8K0E481"/>
<dbReference type="CDD" id="cd20406">
    <property type="entry name" value="Tudor_Agenet_AtDUF_rpt2_4"/>
    <property type="match status" value="2"/>
</dbReference>
<dbReference type="Pfam" id="PF05641">
    <property type="entry name" value="Agenet"/>
    <property type="match status" value="3"/>
</dbReference>
<evidence type="ECO:0000256" key="2">
    <source>
        <dbReference type="ARBA" id="ARBA00022604"/>
    </source>
</evidence>
<feature type="compositionally biased region" description="Polar residues" evidence="4">
    <location>
        <begin position="443"/>
        <end position="452"/>
    </location>
</feature>
<evidence type="ECO:0000313" key="6">
    <source>
        <dbReference type="EMBL" id="KAF3436567.1"/>
    </source>
</evidence>
<dbReference type="PANTHER" id="PTHR31917">
    <property type="entry name" value="AGENET DOMAIN-CONTAINING PROTEIN-RELATED"/>
    <property type="match status" value="1"/>
</dbReference>
<dbReference type="PANTHER" id="PTHR31917:SF153">
    <property type="entry name" value="DUF724 DOMAIN-CONTAINING PROTEIN 3-RELATED"/>
    <property type="match status" value="1"/>
</dbReference>
<feature type="domain" description="Agenet" evidence="5">
    <location>
        <begin position="208"/>
        <end position="257"/>
    </location>
</feature>
<feature type="domain" description="Agenet" evidence="5">
    <location>
        <begin position="14"/>
        <end position="88"/>
    </location>
</feature>
<feature type="region of interest" description="Disordered" evidence="4">
    <location>
        <begin position="300"/>
        <end position="320"/>
    </location>
</feature>
<keyword evidence="3" id="KW-0175">Coiled coil</keyword>
<dbReference type="InterPro" id="IPR008395">
    <property type="entry name" value="Agenet-like_dom"/>
</dbReference>
<feature type="coiled-coil region" evidence="3">
    <location>
        <begin position="829"/>
        <end position="877"/>
    </location>
</feature>
<name>A0A8K0E481_9ROSA</name>
<feature type="domain" description="Agenet" evidence="5">
    <location>
        <begin position="90"/>
        <end position="146"/>
    </location>
</feature>
<keyword evidence="7" id="KW-1185">Reference proteome</keyword>
<dbReference type="OrthoDB" id="687110at2759"/>